<reference evidence="1 2" key="1">
    <citation type="submission" date="2019-02" db="EMBL/GenBank/DDBJ databases">
        <title>Deep-cultivation of Planctomycetes and their phenomic and genomic characterization uncovers novel biology.</title>
        <authorList>
            <person name="Wiegand S."/>
            <person name="Jogler M."/>
            <person name="Boedeker C."/>
            <person name="Pinto D."/>
            <person name="Vollmers J."/>
            <person name="Rivas-Marin E."/>
            <person name="Kohn T."/>
            <person name="Peeters S.H."/>
            <person name="Heuer A."/>
            <person name="Rast P."/>
            <person name="Oberbeckmann S."/>
            <person name="Bunk B."/>
            <person name="Jeske O."/>
            <person name="Meyerdierks A."/>
            <person name="Storesund J.E."/>
            <person name="Kallscheuer N."/>
            <person name="Luecker S."/>
            <person name="Lage O.M."/>
            <person name="Pohl T."/>
            <person name="Merkel B.J."/>
            <person name="Hornburger P."/>
            <person name="Mueller R.-W."/>
            <person name="Bruemmer F."/>
            <person name="Labrenz M."/>
            <person name="Spormann A.M."/>
            <person name="Op den Camp H."/>
            <person name="Overmann J."/>
            <person name="Amann R."/>
            <person name="Jetten M.S.M."/>
            <person name="Mascher T."/>
            <person name="Medema M.H."/>
            <person name="Devos D.P."/>
            <person name="Kaster A.-K."/>
            <person name="Ovreas L."/>
            <person name="Rohde M."/>
            <person name="Galperin M.Y."/>
            <person name="Jogler C."/>
        </authorList>
    </citation>
    <scope>NUCLEOTIDE SEQUENCE [LARGE SCALE GENOMIC DNA]</scope>
    <source>
        <strain evidence="1 2">Pan216</strain>
    </source>
</reference>
<sequence>MNWLVMGQATGWSRRHVNLGHPGDTLQTGLAMAGKWPVLPGSSPSADGVNHSSAIGVLLNKSDEFFRRYG</sequence>
<organism evidence="1 2">
    <name type="scientific">Kolteria novifilia</name>
    <dbReference type="NCBI Taxonomy" id="2527975"/>
    <lineage>
        <taxon>Bacteria</taxon>
        <taxon>Pseudomonadati</taxon>
        <taxon>Planctomycetota</taxon>
        <taxon>Planctomycetia</taxon>
        <taxon>Kolteriales</taxon>
        <taxon>Kolteriaceae</taxon>
        <taxon>Kolteria</taxon>
    </lineage>
</organism>
<accession>A0A518B162</accession>
<protein>
    <submittedName>
        <fullName evidence="1">Uncharacterized protein</fullName>
    </submittedName>
</protein>
<dbReference type="AlphaFoldDB" id="A0A518B162"/>
<keyword evidence="2" id="KW-1185">Reference proteome</keyword>
<dbReference type="Proteomes" id="UP000317093">
    <property type="component" value="Chromosome"/>
</dbReference>
<evidence type="ECO:0000313" key="2">
    <source>
        <dbReference type="Proteomes" id="UP000317093"/>
    </source>
</evidence>
<gene>
    <name evidence="1" type="ORF">Pan216_15540</name>
</gene>
<evidence type="ECO:0000313" key="1">
    <source>
        <dbReference type="EMBL" id="QDU60705.1"/>
    </source>
</evidence>
<proteinExistence type="predicted"/>
<dbReference type="EMBL" id="CP036279">
    <property type="protein sequence ID" value="QDU60705.1"/>
    <property type="molecule type" value="Genomic_DNA"/>
</dbReference>
<dbReference type="KEGG" id="knv:Pan216_15540"/>
<name>A0A518B162_9BACT</name>